<dbReference type="PROSITE" id="PS00189">
    <property type="entry name" value="LIPOYL"/>
    <property type="match status" value="1"/>
</dbReference>
<dbReference type="GO" id="GO:0005960">
    <property type="term" value="C:glycine cleavage complex"/>
    <property type="evidence" value="ECO:0007669"/>
    <property type="project" value="InterPro"/>
</dbReference>
<evidence type="ECO:0000256" key="3">
    <source>
        <dbReference type="HAMAP-Rule" id="MF_00272"/>
    </source>
</evidence>
<organism evidence="6">
    <name type="scientific">Caldilineaceae bacterium SB0662_bin_9</name>
    <dbReference type="NCBI Taxonomy" id="2605258"/>
    <lineage>
        <taxon>Bacteria</taxon>
        <taxon>Bacillati</taxon>
        <taxon>Chloroflexota</taxon>
        <taxon>Caldilineae</taxon>
        <taxon>Caldilineales</taxon>
        <taxon>Caldilineaceae</taxon>
    </lineage>
</organism>
<comment type="similarity">
    <text evidence="1 3">Belongs to the GcvH family.</text>
</comment>
<comment type="subunit">
    <text evidence="3">The glycine cleavage system is composed of four proteins: P, T, L and H.</text>
</comment>
<sequence length="128" mass="13846">MTGFSVPADLLYASTHEWCDRQDDVVTVGITDYAQDQLSDVVFVELPEVGEDFETGQTMATVESVKAAADIYAPVAGRVTEVNGTLLDNPEEINSDPYGSWFLKLEVAPGPGNPDLLDASGYRDLTET</sequence>
<dbReference type="PANTHER" id="PTHR11715">
    <property type="entry name" value="GLYCINE CLEAVAGE SYSTEM H PROTEIN"/>
    <property type="match status" value="1"/>
</dbReference>
<dbReference type="Gene3D" id="2.40.50.100">
    <property type="match status" value="1"/>
</dbReference>
<dbReference type="Pfam" id="PF01597">
    <property type="entry name" value="GCV_H"/>
    <property type="match status" value="1"/>
</dbReference>
<gene>
    <name evidence="3 6" type="primary">gcvH</name>
    <name evidence="6" type="ORF">F4Y08_09145</name>
</gene>
<dbReference type="InterPro" id="IPR011053">
    <property type="entry name" value="Single_hybrid_motif"/>
</dbReference>
<dbReference type="InterPro" id="IPR017453">
    <property type="entry name" value="GCV_H_sub"/>
</dbReference>
<dbReference type="GO" id="GO:0019464">
    <property type="term" value="P:glycine decarboxylation via glycine cleavage system"/>
    <property type="evidence" value="ECO:0007669"/>
    <property type="project" value="UniProtKB-UniRule"/>
</dbReference>
<reference evidence="6" key="1">
    <citation type="submission" date="2019-09" db="EMBL/GenBank/DDBJ databases">
        <title>Characterisation of the sponge microbiome using genome-centric metagenomics.</title>
        <authorList>
            <person name="Engelberts J.P."/>
            <person name="Robbins S.J."/>
            <person name="De Goeij J.M."/>
            <person name="Aranda M."/>
            <person name="Bell S.C."/>
            <person name="Webster N.S."/>
        </authorList>
    </citation>
    <scope>NUCLEOTIDE SEQUENCE</scope>
    <source>
        <strain evidence="6">SB0662_bin_9</strain>
    </source>
</reference>
<evidence type="ECO:0000313" key="6">
    <source>
        <dbReference type="EMBL" id="MYD90483.1"/>
    </source>
</evidence>
<dbReference type="AlphaFoldDB" id="A0A6B1DUX5"/>
<dbReference type="NCBIfam" id="NF002270">
    <property type="entry name" value="PRK01202.1"/>
    <property type="match status" value="1"/>
</dbReference>
<dbReference type="InterPro" id="IPR000089">
    <property type="entry name" value="Biotin_lipoyl"/>
</dbReference>
<dbReference type="InterPro" id="IPR002930">
    <property type="entry name" value="GCV_H"/>
</dbReference>
<evidence type="ECO:0000256" key="2">
    <source>
        <dbReference type="ARBA" id="ARBA00022823"/>
    </source>
</evidence>
<dbReference type="InterPro" id="IPR003016">
    <property type="entry name" value="2-oxoA_DH_lipoyl-BS"/>
</dbReference>
<dbReference type="InterPro" id="IPR033753">
    <property type="entry name" value="GCV_H/Fam206"/>
</dbReference>
<accession>A0A6B1DUX5</accession>
<dbReference type="GO" id="GO:0005829">
    <property type="term" value="C:cytosol"/>
    <property type="evidence" value="ECO:0007669"/>
    <property type="project" value="TreeGrafter"/>
</dbReference>
<dbReference type="PROSITE" id="PS50968">
    <property type="entry name" value="BIOTINYL_LIPOYL"/>
    <property type="match status" value="1"/>
</dbReference>
<proteinExistence type="inferred from homology"/>
<feature type="modified residue" description="N6-lipoyllysine" evidence="3 4">
    <location>
        <position position="66"/>
    </location>
</feature>
<evidence type="ECO:0000256" key="4">
    <source>
        <dbReference type="PIRSR" id="PIRSR617453-50"/>
    </source>
</evidence>
<name>A0A6B1DUX5_9CHLR</name>
<dbReference type="PANTHER" id="PTHR11715:SF3">
    <property type="entry name" value="GLYCINE CLEAVAGE SYSTEM H PROTEIN-RELATED"/>
    <property type="match status" value="1"/>
</dbReference>
<comment type="function">
    <text evidence="3">The glycine cleavage system catalyzes the degradation of glycine. The H protein shuttles the methylamine group of glycine from the P protein to the T protein.</text>
</comment>
<protein>
    <recommendedName>
        <fullName evidence="3">Glycine cleavage system H protein</fullName>
    </recommendedName>
</protein>
<evidence type="ECO:0000256" key="1">
    <source>
        <dbReference type="ARBA" id="ARBA00009249"/>
    </source>
</evidence>
<dbReference type="EMBL" id="VXPY01000063">
    <property type="protein sequence ID" value="MYD90483.1"/>
    <property type="molecule type" value="Genomic_DNA"/>
</dbReference>
<dbReference type="HAMAP" id="MF_00272">
    <property type="entry name" value="GcvH"/>
    <property type="match status" value="1"/>
</dbReference>
<evidence type="ECO:0000259" key="5">
    <source>
        <dbReference type="PROSITE" id="PS50968"/>
    </source>
</evidence>
<comment type="caution">
    <text evidence="6">The sequence shown here is derived from an EMBL/GenBank/DDBJ whole genome shotgun (WGS) entry which is preliminary data.</text>
</comment>
<dbReference type="SUPFAM" id="SSF51230">
    <property type="entry name" value="Single hybrid motif"/>
    <property type="match status" value="1"/>
</dbReference>
<dbReference type="CDD" id="cd06848">
    <property type="entry name" value="GCS_H"/>
    <property type="match status" value="1"/>
</dbReference>
<dbReference type="GO" id="GO:0009249">
    <property type="term" value="P:protein lipoylation"/>
    <property type="evidence" value="ECO:0007669"/>
    <property type="project" value="TreeGrafter"/>
</dbReference>
<comment type="cofactor">
    <cofactor evidence="3">
        <name>(R)-lipoate</name>
        <dbReference type="ChEBI" id="CHEBI:83088"/>
    </cofactor>
    <text evidence="3">Binds 1 lipoyl cofactor covalently.</text>
</comment>
<feature type="domain" description="Lipoyl-binding" evidence="5">
    <location>
        <begin position="25"/>
        <end position="106"/>
    </location>
</feature>
<dbReference type="NCBIfam" id="TIGR00527">
    <property type="entry name" value="gcvH"/>
    <property type="match status" value="1"/>
</dbReference>
<keyword evidence="2 3" id="KW-0450">Lipoyl</keyword>